<feature type="compositionally biased region" description="Low complexity" evidence="1">
    <location>
        <begin position="11"/>
        <end position="65"/>
    </location>
</feature>
<evidence type="ECO:0000256" key="1">
    <source>
        <dbReference type="SAM" id="MobiDB-lite"/>
    </source>
</evidence>
<reference evidence="2" key="1">
    <citation type="submission" date="2023-04" db="EMBL/GenBank/DDBJ databases">
        <title>Phytophthora fragariaefolia NBRC 109709.</title>
        <authorList>
            <person name="Ichikawa N."/>
            <person name="Sato H."/>
            <person name="Tonouchi N."/>
        </authorList>
    </citation>
    <scope>NUCLEOTIDE SEQUENCE</scope>
    <source>
        <strain evidence="2">NBRC 109709</strain>
    </source>
</reference>
<organism evidence="2 3">
    <name type="scientific">Phytophthora fragariaefolia</name>
    <dbReference type="NCBI Taxonomy" id="1490495"/>
    <lineage>
        <taxon>Eukaryota</taxon>
        <taxon>Sar</taxon>
        <taxon>Stramenopiles</taxon>
        <taxon>Oomycota</taxon>
        <taxon>Peronosporomycetes</taxon>
        <taxon>Peronosporales</taxon>
        <taxon>Peronosporaceae</taxon>
        <taxon>Phytophthora</taxon>
    </lineage>
</organism>
<protein>
    <submittedName>
        <fullName evidence="2">Unnamed protein product</fullName>
    </submittedName>
</protein>
<feature type="compositionally biased region" description="Basic residues" evidence="1">
    <location>
        <begin position="1"/>
        <end position="10"/>
    </location>
</feature>
<dbReference type="EMBL" id="BSXT01004123">
    <property type="protein sequence ID" value="GMF56835.1"/>
    <property type="molecule type" value="Genomic_DNA"/>
</dbReference>
<accession>A0A9W7D4D4</accession>
<comment type="caution">
    <text evidence="2">The sequence shown here is derived from an EMBL/GenBank/DDBJ whole genome shotgun (WGS) entry which is preliminary data.</text>
</comment>
<evidence type="ECO:0000313" key="2">
    <source>
        <dbReference type="EMBL" id="GMF56835.1"/>
    </source>
</evidence>
<dbReference type="AlphaFoldDB" id="A0A9W7D4D4"/>
<proteinExistence type="predicted"/>
<feature type="region of interest" description="Disordered" evidence="1">
    <location>
        <begin position="1"/>
        <end position="74"/>
    </location>
</feature>
<gene>
    <name evidence="2" type="ORF">Pfra01_002417400</name>
</gene>
<name>A0A9W7D4D4_9STRA</name>
<sequence length="311" mass="33482">MNTRSKRTKRSSAPTAPTSGSSSSALTTPTPSSSSSSSAPTAPTSGSKSSVPTVPTTSSSSSGPGALNANPPEVTAQDIRNACVSTKTHRAYRGSLAMISRWIRATKGTSASEYFTAEGEIDIERFTSRDFEARIPFVRAAQHSLAVDPLAVHLSRVCLPLNRPQFAALPLHFQDNDDPTVGACLLSMYPELQKVSGLRDILKLCMASLDKHAAYFRKELPSTHPLVATALFCNKEMLAKLSTSLVTGESPWMNSTGIPPHVELYKQLEGVQQSIDNLPPVLLDGMSTLIEKRVSQQETLLGIYLKLLLRA</sequence>
<dbReference type="OrthoDB" id="118555at2759"/>
<dbReference type="Proteomes" id="UP001165121">
    <property type="component" value="Unassembled WGS sequence"/>
</dbReference>
<evidence type="ECO:0000313" key="3">
    <source>
        <dbReference type="Proteomes" id="UP001165121"/>
    </source>
</evidence>
<keyword evidence="3" id="KW-1185">Reference proteome</keyword>